<evidence type="ECO:0000313" key="4">
    <source>
        <dbReference type="Proteomes" id="UP000005240"/>
    </source>
</evidence>
<name>A0A180GEH3_PUCT1</name>
<organism evidence="2">
    <name type="scientific">Puccinia triticina (isolate 1-1 / race 1 (BBBD))</name>
    <name type="common">Brown leaf rust fungus</name>
    <dbReference type="NCBI Taxonomy" id="630390"/>
    <lineage>
        <taxon>Eukaryota</taxon>
        <taxon>Fungi</taxon>
        <taxon>Dikarya</taxon>
        <taxon>Basidiomycota</taxon>
        <taxon>Pucciniomycotina</taxon>
        <taxon>Pucciniomycetes</taxon>
        <taxon>Pucciniales</taxon>
        <taxon>Pucciniaceae</taxon>
        <taxon>Puccinia</taxon>
    </lineage>
</organism>
<dbReference type="Proteomes" id="UP000005240">
    <property type="component" value="Unassembled WGS sequence"/>
</dbReference>
<feature type="region of interest" description="Disordered" evidence="1">
    <location>
        <begin position="126"/>
        <end position="194"/>
    </location>
</feature>
<reference evidence="2" key="1">
    <citation type="submission" date="2009-11" db="EMBL/GenBank/DDBJ databases">
        <authorList>
            <consortium name="The Broad Institute Genome Sequencing Platform"/>
            <person name="Ward D."/>
            <person name="Feldgarden M."/>
            <person name="Earl A."/>
            <person name="Young S.K."/>
            <person name="Zeng Q."/>
            <person name="Koehrsen M."/>
            <person name="Alvarado L."/>
            <person name="Berlin A."/>
            <person name="Bochicchio J."/>
            <person name="Borenstein D."/>
            <person name="Chapman S.B."/>
            <person name="Chen Z."/>
            <person name="Engels R."/>
            <person name="Freedman E."/>
            <person name="Gellesch M."/>
            <person name="Goldberg J."/>
            <person name="Griggs A."/>
            <person name="Gujja S."/>
            <person name="Heilman E."/>
            <person name="Heiman D."/>
            <person name="Hepburn T."/>
            <person name="Howarth C."/>
            <person name="Jen D."/>
            <person name="Larson L."/>
            <person name="Lewis B."/>
            <person name="Mehta T."/>
            <person name="Park D."/>
            <person name="Pearson M."/>
            <person name="Roberts A."/>
            <person name="Saif S."/>
            <person name="Shea T."/>
            <person name="Shenoy N."/>
            <person name="Sisk P."/>
            <person name="Stolte C."/>
            <person name="Sykes S."/>
            <person name="Thomson T."/>
            <person name="Walk T."/>
            <person name="White J."/>
            <person name="Yandava C."/>
            <person name="Izard J."/>
            <person name="Baranova O.V."/>
            <person name="Blanton J.M."/>
            <person name="Tanner A.C."/>
            <person name="Dewhirst F.E."/>
            <person name="Haas B."/>
            <person name="Nusbaum C."/>
            <person name="Birren B."/>
        </authorList>
    </citation>
    <scope>NUCLEOTIDE SEQUENCE [LARGE SCALE GENOMIC DNA]</scope>
    <source>
        <strain evidence="2">1-1 BBBD Race 1</strain>
    </source>
</reference>
<reference evidence="3 4" key="3">
    <citation type="journal article" date="2017" name="G3 (Bethesda)">
        <title>Comparative analysis highlights variable genome content of wheat rusts and divergence of the mating loci.</title>
        <authorList>
            <person name="Cuomo C.A."/>
            <person name="Bakkeren G."/>
            <person name="Khalil H.B."/>
            <person name="Panwar V."/>
            <person name="Joly D."/>
            <person name="Linning R."/>
            <person name="Sakthikumar S."/>
            <person name="Song X."/>
            <person name="Adiconis X."/>
            <person name="Fan L."/>
            <person name="Goldberg J.M."/>
            <person name="Levin J.Z."/>
            <person name="Young S."/>
            <person name="Zeng Q."/>
            <person name="Anikster Y."/>
            <person name="Bruce M."/>
            <person name="Wang M."/>
            <person name="Yin C."/>
            <person name="McCallum B."/>
            <person name="Szabo L.J."/>
            <person name="Hulbert S."/>
            <person name="Chen X."/>
            <person name="Fellers J.P."/>
        </authorList>
    </citation>
    <scope>NUCLEOTIDE SEQUENCE</scope>
    <source>
        <strain evidence="3">isolate 1-1 / race 1 (BBBD)</strain>
        <strain evidence="4">Isolate 1-1 / race 1 (BBBD)</strain>
    </source>
</reference>
<proteinExistence type="predicted"/>
<feature type="compositionally biased region" description="Polar residues" evidence="1">
    <location>
        <begin position="313"/>
        <end position="348"/>
    </location>
</feature>
<dbReference type="EnsemblFungi" id="PTTG_04200-t43_1">
    <property type="protein sequence ID" value="PTTG_04200-t43_1-p1"/>
    <property type="gene ID" value="PTTG_04200"/>
</dbReference>
<feature type="region of interest" description="Disordered" evidence="1">
    <location>
        <begin position="1"/>
        <end position="55"/>
    </location>
</feature>
<feature type="compositionally biased region" description="Polar residues" evidence="1">
    <location>
        <begin position="148"/>
        <end position="162"/>
    </location>
</feature>
<evidence type="ECO:0000256" key="1">
    <source>
        <dbReference type="SAM" id="MobiDB-lite"/>
    </source>
</evidence>
<feature type="compositionally biased region" description="Polar residues" evidence="1">
    <location>
        <begin position="285"/>
        <end position="298"/>
    </location>
</feature>
<gene>
    <name evidence="2" type="ORF">PTTG_04200</name>
</gene>
<keyword evidence="4" id="KW-1185">Reference proteome</keyword>
<accession>A0A180GEH3</accession>
<sequence length="364" mass="39509">MDPTSESQIPRSDSSLERSGTSSDSGTPPPTQAVLEKNFRAGQSKPVPTNKAPSFQEFLLKSGEASSSAPLNPDEPILETEIQQITAEEFNRNMEEAQKVTRGLRKLKLPRHLKREAESFEKLLLTTKRTWEETGQIPDDEGMKIQQIPKSSRPPKTSTASKQPPPKKKKGNRGIKPVDLMNKQDDCPANPQLRTTCDHAASAAQLALSLQNPTTSALSNPTPTQNPANPHNSVTLSDDQGDNPALPVLTLDQPSMPRANSPPVNAQKKPKGLIPDSRLEHPTPHDTNPTSQQTQDPTPSVPAGGMPQPIPSDHTQQTNPGSAPEQTSSSKSNTVPDNPEQRNSTLFTNTNVTIIKSTDVRIQL</sequence>
<reference evidence="2" key="2">
    <citation type="submission" date="2016-05" db="EMBL/GenBank/DDBJ databases">
        <title>Comparative analysis highlights variable genome content of wheat rusts and divergence of the mating loci.</title>
        <authorList>
            <person name="Cuomo C.A."/>
            <person name="Bakkeren G."/>
            <person name="Szabo L."/>
            <person name="Khalil H."/>
            <person name="Joly D."/>
            <person name="Goldberg J."/>
            <person name="Young S."/>
            <person name="Zeng Q."/>
            <person name="Fellers J."/>
        </authorList>
    </citation>
    <scope>NUCLEOTIDE SEQUENCE [LARGE SCALE GENOMIC DNA]</scope>
    <source>
        <strain evidence="2">1-1 BBBD Race 1</strain>
    </source>
</reference>
<protein>
    <submittedName>
        <fullName evidence="2 3">Uncharacterized protein</fullName>
    </submittedName>
</protein>
<evidence type="ECO:0000313" key="2">
    <source>
        <dbReference type="EMBL" id="OAV91126.1"/>
    </source>
</evidence>
<feature type="region of interest" description="Disordered" evidence="1">
    <location>
        <begin position="208"/>
        <end position="348"/>
    </location>
</feature>
<dbReference type="VEuPathDB" id="FungiDB:PTTG_04200"/>
<feature type="compositionally biased region" description="Polar residues" evidence="1">
    <location>
        <begin position="212"/>
        <end position="238"/>
    </location>
</feature>
<evidence type="ECO:0000313" key="3">
    <source>
        <dbReference type="EnsemblFungi" id="PTTG_04200-t43_1-p1"/>
    </source>
</evidence>
<feature type="compositionally biased region" description="Polar residues" evidence="1">
    <location>
        <begin position="1"/>
        <end position="13"/>
    </location>
</feature>
<dbReference type="OrthoDB" id="2507791at2759"/>
<reference evidence="3" key="4">
    <citation type="submission" date="2025-05" db="UniProtKB">
        <authorList>
            <consortium name="EnsemblFungi"/>
        </authorList>
    </citation>
    <scope>IDENTIFICATION</scope>
    <source>
        <strain evidence="3">isolate 1-1 / race 1 (BBBD)</strain>
    </source>
</reference>
<dbReference type="EMBL" id="ADAS02000086">
    <property type="protein sequence ID" value="OAV91126.1"/>
    <property type="molecule type" value="Genomic_DNA"/>
</dbReference>
<dbReference type="AlphaFoldDB" id="A0A180GEH3"/>
<feature type="non-terminal residue" evidence="2">
    <location>
        <position position="364"/>
    </location>
</feature>